<dbReference type="InterPro" id="IPR058163">
    <property type="entry name" value="LysR-type_TF_proteobact-type"/>
</dbReference>
<sequence length="317" mass="34749">MQDLNDMRYFAEVVEHGSFAAAARSLELPKSRLSRRIAALETQLGVRLLQRTTRKLSLTPAGEQYFRHCVAIRDQAEQAQAELEAVRSEPRGILRMVCPVTLAQSVVGPILPEFLARYPQMRIDMQVSNRSVNLVEEGVDLALRVRASLEDSGSLIIKRLGLSHGVLVASPELLRRLGRPTTPSEMDALPSVSMSLTDGRMRLTLTGPQNSHHAAVSRPVCTTDDLITLRFVILGGVGIGVLPDYMCQDDLARGRLERVLPEWSLPPGIVHAVYPSRRGMATGVRAFLDFLDEKVVCQEGEGVVGLSVPFAASSVSF</sequence>
<dbReference type="PROSITE" id="PS50931">
    <property type="entry name" value="HTH_LYSR"/>
    <property type="match status" value="1"/>
</dbReference>
<evidence type="ECO:0000256" key="2">
    <source>
        <dbReference type="ARBA" id="ARBA00023015"/>
    </source>
</evidence>
<dbReference type="SUPFAM" id="SSF53850">
    <property type="entry name" value="Periplasmic binding protein-like II"/>
    <property type="match status" value="1"/>
</dbReference>
<feature type="domain" description="HTH lysR-type" evidence="5">
    <location>
        <begin position="1"/>
        <end position="59"/>
    </location>
</feature>
<dbReference type="Pfam" id="PF00126">
    <property type="entry name" value="HTH_1"/>
    <property type="match status" value="1"/>
</dbReference>
<dbReference type="InterPro" id="IPR036390">
    <property type="entry name" value="WH_DNA-bd_sf"/>
</dbReference>
<dbReference type="InterPro" id="IPR005119">
    <property type="entry name" value="LysR_subst-bd"/>
</dbReference>
<protein>
    <submittedName>
        <fullName evidence="6">LysR family transcriptional regulator</fullName>
    </submittedName>
</protein>
<reference evidence="6 7" key="1">
    <citation type="submission" date="2020-07" db="EMBL/GenBank/DDBJ databases">
        <title>Pusillimonas sp. nov., isolated from poultry manure in Taiwan.</title>
        <authorList>
            <person name="Lin S.-Y."/>
            <person name="Tang Y.-S."/>
            <person name="Young C.-C."/>
        </authorList>
    </citation>
    <scope>NUCLEOTIDE SEQUENCE [LARGE SCALE GENOMIC DNA]</scope>
    <source>
        <strain evidence="6 7">CC-YST705</strain>
    </source>
</reference>
<dbReference type="Gene3D" id="1.10.10.10">
    <property type="entry name" value="Winged helix-like DNA-binding domain superfamily/Winged helix DNA-binding domain"/>
    <property type="match status" value="1"/>
</dbReference>
<dbReference type="Gene3D" id="3.40.190.290">
    <property type="match status" value="1"/>
</dbReference>
<evidence type="ECO:0000259" key="5">
    <source>
        <dbReference type="PROSITE" id="PS50931"/>
    </source>
</evidence>
<evidence type="ECO:0000256" key="1">
    <source>
        <dbReference type="ARBA" id="ARBA00009437"/>
    </source>
</evidence>
<dbReference type="Proteomes" id="UP000776983">
    <property type="component" value="Unassembled WGS sequence"/>
</dbReference>
<evidence type="ECO:0000256" key="4">
    <source>
        <dbReference type="ARBA" id="ARBA00023163"/>
    </source>
</evidence>
<proteinExistence type="inferred from homology"/>
<dbReference type="EMBL" id="JACDXW010000002">
    <property type="protein sequence ID" value="MCB5363366.1"/>
    <property type="molecule type" value="Genomic_DNA"/>
</dbReference>
<accession>A0ABS8CBG2</accession>
<keyword evidence="7" id="KW-1185">Reference proteome</keyword>
<dbReference type="InterPro" id="IPR000847">
    <property type="entry name" value="LysR_HTH_N"/>
</dbReference>
<keyword evidence="4" id="KW-0804">Transcription</keyword>
<dbReference type="SUPFAM" id="SSF46785">
    <property type="entry name" value="Winged helix' DNA-binding domain"/>
    <property type="match status" value="1"/>
</dbReference>
<evidence type="ECO:0000313" key="7">
    <source>
        <dbReference type="Proteomes" id="UP000776983"/>
    </source>
</evidence>
<dbReference type="PANTHER" id="PTHR30537:SF31">
    <property type="entry name" value="TRANSCRIPTIONAL REGULATOR, LYSR FAMILY"/>
    <property type="match status" value="1"/>
</dbReference>
<evidence type="ECO:0000313" key="6">
    <source>
        <dbReference type="EMBL" id="MCB5363366.1"/>
    </source>
</evidence>
<dbReference type="PANTHER" id="PTHR30537">
    <property type="entry name" value="HTH-TYPE TRANSCRIPTIONAL REGULATOR"/>
    <property type="match status" value="1"/>
</dbReference>
<evidence type="ECO:0000256" key="3">
    <source>
        <dbReference type="ARBA" id="ARBA00023125"/>
    </source>
</evidence>
<name>A0ABS8CBG2_9BURK</name>
<keyword evidence="3" id="KW-0238">DNA-binding</keyword>
<dbReference type="InterPro" id="IPR036388">
    <property type="entry name" value="WH-like_DNA-bd_sf"/>
</dbReference>
<comment type="caution">
    <text evidence="6">The sequence shown here is derived from an EMBL/GenBank/DDBJ whole genome shotgun (WGS) entry which is preliminary data.</text>
</comment>
<comment type="similarity">
    <text evidence="1">Belongs to the LysR transcriptional regulatory family.</text>
</comment>
<dbReference type="Pfam" id="PF03466">
    <property type="entry name" value="LysR_substrate"/>
    <property type="match status" value="1"/>
</dbReference>
<dbReference type="RefSeq" id="WP_226953686.1">
    <property type="nucleotide sequence ID" value="NZ_JACDXW010000002.1"/>
</dbReference>
<dbReference type="CDD" id="cd08473">
    <property type="entry name" value="PBP2_CrgA_like_4"/>
    <property type="match status" value="1"/>
</dbReference>
<keyword evidence="2" id="KW-0805">Transcription regulation</keyword>
<gene>
    <name evidence="6" type="ORF">H0484_06315</name>
</gene>
<organism evidence="6 7">
    <name type="scientific">Mesopusillimonas faecipullorum</name>
    <dbReference type="NCBI Taxonomy" id="2755040"/>
    <lineage>
        <taxon>Bacteria</taxon>
        <taxon>Pseudomonadati</taxon>
        <taxon>Pseudomonadota</taxon>
        <taxon>Betaproteobacteria</taxon>
        <taxon>Burkholderiales</taxon>
        <taxon>Alcaligenaceae</taxon>
        <taxon>Mesopusillimonas</taxon>
    </lineage>
</organism>